<proteinExistence type="predicted"/>
<feature type="compositionally biased region" description="Basic and acidic residues" evidence="1">
    <location>
        <begin position="329"/>
        <end position="344"/>
    </location>
</feature>
<dbReference type="AlphaFoldDB" id="A0A9W6XX85"/>
<keyword evidence="3" id="KW-1185">Reference proteome</keyword>
<feature type="region of interest" description="Disordered" evidence="1">
    <location>
        <begin position="279"/>
        <end position="315"/>
    </location>
</feature>
<reference evidence="2" key="1">
    <citation type="submission" date="2023-04" db="EMBL/GenBank/DDBJ databases">
        <title>Phytophthora fragariaefolia NBRC 109709.</title>
        <authorList>
            <person name="Ichikawa N."/>
            <person name="Sato H."/>
            <person name="Tonouchi N."/>
        </authorList>
    </citation>
    <scope>NUCLEOTIDE SEQUENCE</scope>
    <source>
        <strain evidence="2">NBRC 109709</strain>
    </source>
</reference>
<dbReference type="Proteomes" id="UP001165121">
    <property type="component" value="Unassembled WGS sequence"/>
</dbReference>
<evidence type="ECO:0000256" key="1">
    <source>
        <dbReference type="SAM" id="MobiDB-lite"/>
    </source>
</evidence>
<dbReference type="OrthoDB" id="105993at2759"/>
<accession>A0A9W6XX85</accession>
<comment type="caution">
    <text evidence="2">The sequence shown here is derived from an EMBL/GenBank/DDBJ whole genome shotgun (WGS) entry which is preliminary data.</text>
</comment>
<gene>
    <name evidence="2" type="ORF">Pfra01_001812200</name>
</gene>
<sequence length="477" mass="52678">MEIAVRKKDPDLYKEMTQQIKHNASFTTLQLWRSDPRSRYRKQQAQESKTRKGKGHPTRQPRAGSRSRVLDPRPPPRSKSETTGSGHYTASSVRISTLLAKIPKSRQDIHSSTLERFTSYQRSRSSPTDGWEVGSSNFADFADPATPHSRVPAVGPTGLIFSSVCTDMDQLLMDMEDGFTMWKYLCDRYESTAKDQTRAMTKRQMYAQLETAKCTQNGKMEGHLNYMCRLKGRRKTVGMTVDDAVFVDAGMDCVDTPEKVVAMAVTFDKANQADEQWHRSYGAKQHSGQQNKSGGGGQGKGGYESASSKGQGKSRSCFVCGSTDHLKAGYPDKAKKQSGDEAKRVPRGKCTLRQDDHTSPVVALSDEEIIAAGVVTGITMLTRTEGARGDDPRDDQEAEGTELIQEADHQETMDTMEAGRSWWYFDTASNSHVTGARSQFITFTENTASARNIRGLSPSIISRIAGVGTVALVNEVN</sequence>
<protein>
    <submittedName>
        <fullName evidence="2">Unnamed protein product</fullName>
    </submittedName>
</protein>
<name>A0A9W6XX85_9STRA</name>
<evidence type="ECO:0000313" key="3">
    <source>
        <dbReference type="Proteomes" id="UP001165121"/>
    </source>
</evidence>
<evidence type="ECO:0000313" key="2">
    <source>
        <dbReference type="EMBL" id="GMF47680.1"/>
    </source>
</evidence>
<organism evidence="2 3">
    <name type="scientific">Phytophthora fragariaefolia</name>
    <dbReference type="NCBI Taxonomy" id="1490495"/>
    <lineage>
        <taxon>Eukaryota</taxon>
        <taxon>Sar</taxon>
        <taxon>Stramenopiles</taxon>
        <taxon>Oomycota</taxon>
        <taxon>Peronosporomycetes</taxon>
        <taxon>Peronosporales</taxon>
        <taxon>Peronosporaceae</taxon>
        <taxon>Phytophthora</taxon>
    </lineage>
</organism>
<feature type="region of interest" description="Disordered" evidence="1">
    <location>
        <begin position="27"/>
        <end position="90"/>
    </location>
</feature>
<dbReference type="EMBL" id="BSXT01002185">
    <property type="protein sequence ID" value="GMF47680.1"/>
    <property type="molecule type" value="Genomic_DNA"/>
</dbReference>
<feature type="compositionally biased region" description="Polar residues" evidence="1">
    <location>
        <begin position="305"/>
        <end position="314"/>
    </location>
</feature>
<feature type="compositionally biased region" description="Polar residues" evidence="1">
    <location>
        <begin position="81"/>
        <end position="90"/>
    </location>
</feature>
<feature type="compositionally biased region" description="Gly residues" evidence="1">
    <location>
        <begin position="293"/>
        <end position="302"/>
    </location>
</feature>
<feature type="region of interest" description="Disordered" evidence="1">
    <location>
        <begin position="329"/>
        <end position="356"/>
    </location>
</feature>